<feature type="compositionally biased region" description="Basic residues" evidence="1">
    <location>
        <begin position="117"/>
        <end position="134"/>
    </location>
</feature>
<comment type="caution">
    <text evidence="2">The sequence shown here is derived from an EMBL/GenBank/DDBJ whole genome shotgun (WGS) entry which is preliminary data.</text>
</comment>
<reference evidence="2 3" key="1">
    <citation type="journal article" date="2019" name="Philos. Trans. R. Soc. Lond., B, Biol. Sci.">
        <title>Ant behaviour and brain gene expression of defending hosts depend on the ecological success of the intruding social parasite.</title>
        <authorList>
            <person name="Kaur R."/>
            <person name="Stoldt M."/>
            <person name="Jongepier E."/>
            <person name="Feldmeyer B."/>
            <person name="Menzel F."/>
            <person name="Bornberg-Bauer E."/>
            <person name="Foitzik S."/>
        </authorList>
    </citation>
    <scope>NUCLEOTIDE SEQUENCE [LARGE SCALE GENOMIC DNA]</scope>
    <source>
        <tissue evidence="2">Whole body</tissue>
    </source>
</reference>
<dbReference type="EMBL" id="QBLH01001127">
    <property type="protein sequence ID" value="TGZ53013.1"/>
    <property type="molecule type" value="Genomic_DNA"/>
</dbReference>
<feature type="region of interest" description="Disordered" evidence="1">
    <location>
        <begin position="19"/>
        <end position="155"/>
    </location>
</feature>
<gene>
    <name evidence="2" type="ORF">DBV15_00545</name>
</gene>
<keyword evidence="3" id="KW-1185">Reference proteome</keyword>
<proteinExistence type="predicted"/>
<feature type="compositionally biased region" description="Basic and acidic residues" evidence="1">
    <location>
        <begin position="135"/>
        <end position="155"/>
    </location>
</feature>
<sequence>MSAALSNRRELERYFELVNTTDDDRVENERPSIDRPVRSIGRDRTENIKTAKSISDPASGLVGNLRNTDSDEEGNDKAARSACAPPSNSSGPGASASLLSAGSSSWSQVGQCERGFKTSKRKTRTATWKRRGKGSRREVREEEPCSERGRWKDGERTRTKEMRRLMLVEGGRGGGECVRMLSADSSRPEDHTARPPCVPSALFANISAIKHWAETTYL</sequence>
<evidence type="ECO:0000256" key="1">
    <source>
        <dbReference type="SAM" id="MobiDB-lite"/>
    </source>
</evidence>
<dbReference type="Proteomes" id="UP000310200">
    <property type="component" value="Unassembled WGS sequence"/>
</dbReference>
<feature type="compositionally biased region" description="Basic and acidic residues" evidence="1">
    <location>
        <begin position="27"/>
        <end position="49"/>
    </location>
</feature>
<evidence type="ECO:0000313" key="2">
    <source>
        <dbReference type="EMBL" id="TGZ53013.1"/>
    </source>
</evidence>
<dbReference type="AlphaFoldDB" id="A0A4S2KSN7"/>
<organism evidence="2 3">
    <name type="scientific">Temnothorax longispinosus</name>
    <dbReference type="NCBI Taxonomy" id="300112"/>
    <lineage>
        <taxon>Eukaryota</taxon>
        <taxon>Metazoa</taxon>
        <taxon>Ecdysozoa</taxon>
        <taxon>Arthropoda</taxon>
        <taxon>Hexapoda</taxon>
        <taxon>Insecta</taxon>
        <taxon>Pterygota</taxon>
        <taxon>Neoptera</taxon>
        <taxon>Endopterygota</taxon>
        <taxon>Hymenoptera</taxon>
        <taxon>Apocrita</taxon>
        <taxon>Aculeata</taxon>
        <taxon>Formicoidea</taxon>
        <taxon>Formicidae</taxon>
        <taxon>Myrmicinae</taxon>
        <taxon>Temnothorax</taxon>
    </lineage>
</organism>
<name>A0A4S2KSN7_9HYME</name>
<feature type="compositionally biased region" description="Low complexity" evidence="1">
    <location>
        <begin position="81"/>
        <end position="107"/>
    </location>
</feature>
<protein>
    <submittedName>
        <fullName evidence="2">Uncharacterized protein</fullName>
    </submittedName>
</protein>
<evidence type="ECO:0000313" key="3">
    <source>
        <dbReference type="Proteomes" id="UP000310200"/>
    </source>
</evidence>
<accession>A0A4S2KSN7</accession>